<reference evidence="2" key="2">
    <citation type="submission" date="2023-11" db="UniProtKB">
        <authorList>
            <consortium name="WormBaseParasite"/>
        </authorList>
    </citation>
    <scope>IDENTIFICATION</scope>
</reference>
<dbReference type="GO" id="GO:0008418">
    <property type="term" value="F:protein-N-terminal asparagine amidohydrolase activity"/>
    <property type="evidence" value="ECO:0007669"/>
    <property type="project" value="InterPro"/>
</dbReference>
<name>A0AA85K4C8_TRIRE</name>
<dbReference type="AlphaFoldDB" id="A0AA85K4C8"/>
<proteinExistence type="predicted"/>
<evidence type="ECO:0000313" key="2">
    <source>
        <dbReference type="WBParaSite" id="TREG1_53980.1"/>
    </source>
</evidence>
<dbReference type="InterPro" id="IPR026750">
    <property type="entry name" value="NTAN1"/>
</dbReference>
<dbReference type="WBParaSite" id="TREG1_53980.1">
    <property type="protein sequence ID" value="TREG1_53980.1"/>
    <property type="gene ID" value="TREG1_53980"/>
</dbReference>
<sequence>MAIISLNATKSSSTGDNIPSYVSSDDATSCYIVILRSANRCCIGHLDTAMRVKSFFKNTEQFFFSNDNVTTAKVHIIGGFPDPQNLYRSILHEILLSLVCNDRTYELGVCCIAENNIKTATQNTYPAIMGVLYDIIPDRLNPACIGWKARGPVPALRLSRLYSPYSGEITNVFDPENCILFVNPFAYVRPSSVSLNMSTEQMRARSTTPDQEPPTFFEGQAAINRLMFFCHNSLTWFKNGPLKFQCTADSSKPWVPLDEASAVASRDSLTNISI</sequence>
<dbReference type="GO" id="GO:0006511">
    <property type="term" value="P:ubiquitin-dependent protein catabolic process"/>
    <property type="evidence" value="ECO:0007669"/>
    <property type="project" value="TreeGrafter"/>
</dbReference>
<dbReference type="GO" id="GO:0005634">
    <property type="term" value="C:nucleus"/>
    <property type="evidence" value="ECO:0007669"/>
    <property type="project" value="TreeGrafter"/>
</dbReference>
<reference evidence="1" key="1">
    <citation type="submission" date="2022-06" db="EMBL/GenBank/DDBJ databases">
        <authorList>
            <person name="Berger JAMES D."/>
            <person name="Berger JAMES D."/>
        </authorList>
    </citation>
    <scope>NUCLEOTIDE SEQUENCE [LARGE SCALE GENOMIC DNA]</scope>
</reference>
<dbReference type="Proteomes" id="UP000050795">
    <property type="component" value="Unassembled WGS sequence"/>
</dbReference>
<accession>A0AA85K4C8</accession>
<dbReference type="Pfam" id="PF14736">
    <property type="entry name" value="N_Asn_amidohyd"/>
    <property type="match status" value="1"/>
</dbReference>
<dbReference type="PANTHER" id="PTHR12498">
    <property type="entry name" value="N-TERMINAL ASPARAGINE AMIDOHYDROLASE"/>
    <property type="match status" value="1"/>
</dbReference>
<evidence type="ECO:0000313" key="1">
    <source>
        <dbReference type="Proteomes" id="UP000050795"/>
    </source>
</evidence>
<protein>
    <submittedName>
        <fullName evidence="2">Uncharacterized protein</fullName>
    </submittedName>
</protein>
<dbReference type="PANTHER" id="PTHR12498:SF0">
    <property type="entry name" value="PROTEIN N-TERMINAL ASPARAGINE AMIDOHYDROLASE"/>
    <property type="match status" value="1"/>
</dbReference>
<organism evidence="1 2">
    <name type="scientific">Trichobilharzia regenti</name>
    <name type="common">Nasal bird schistosome</name>
    <dbReference type="NCBI Taxonomy" id="157069"/>
    <lineage>
        <taxon>Eukaryota</taxon>
        <taxon>Metazoa</taxon>
        <taxon>Spiralia</taxon>
        <taxon>Lophotrochozoa</taxon>
        <taxon>Platyhelminthes</taxon>
        <taxon>Trematoda</taxon>
        <taxon>Digenea</taxon>
        <taxon>Strigeidida</taxon>
        <taxon>Schistosomatoidea</taxon>
        <taxon>Schistosomatidae</taxon>
        <taxon>Trichobilharzia</taxon>
    </lineage>
</organism>
<keyword evidence="1" id="KW-1185">Reference proteome</keyword>